<accession>A0A3B0ZI60</accession>
<keyword evidence="1" id="KW-0472">Membrane</keyword>
<feature type="transmembrane region" description="Helical" evidence="1">
    <location>
        <begin position="21"/>
        <end position="41"/>
    </location>
</feature>
<dbReference type="AlphaFoldDB" id="A0A3B0ZI60"/>
<name>A0A3B0ZI60_9ZZZZ</name>
<sequence length="88" mass="9888">MTTEEKKDKPVTQADRLVFNGLKGALIVTVFLFTPLLSMLLNVTGMSSIAPLMNALMFPLLFICFGAMAYGMWQKKMKEIQDKHDSDD</sequence>
<keyword evidence="1" id="KW-1133">Transmembrane helix</keyword>
<protein>
    <submittedName>
        <fullName evidence="2">Uncharacterized protein</fullName>
    </submittedName>
</protein>
<proteinExistence type="predicted"/>
<dbReference type="Gene3D" id="1.10.287.910">
    <property type="entry name" value="bacterial mercury transporter, merf"/>
    <property type="match status" value="1"/>
</dbReference>
<evidence type="ECO:0000313" key="2">
    <source>
        <dbReference type="EMBL" id="VAW85969.1"/>
    </source>
</evidence>
<reference evidence="2" key="1">
    <citation type="submission" date="2018-06" db="EMBL/GenBank/DDBJ databases">
        <authorList>
            <person name="Zhirakovskaya E."/>
        </authorList>
    </citation>
    <scope>NUCLEOTIDE SEQUENCE</scope>
</reference>
<evidence type="ECO:0000256" key="1">
    <source>
        <dbReference type="SAM" id="Phobius"/>
    </source>
</evidence>
<feature type="transmembrane region" description="Helical" evidence="1">
    <location>
        <begin position="53"/>
        <end position="73"/>
    </location>
</feature>
<dbReference type="EMBL" id="UOFQ01000033">
    <property type="protein sequence ID" value="VAW85969.1"/>
    <property type="molecule type" value="Genomic_DNA"/>
</dbReference>
<organism evidence="2">
    <name type="scientific">hydrothermal vent metagenome</name>
    <dbReference type="NCBI Taxonomy" id="652676"/>
    <lineage>
        <taxon>unclassified sequences</taxon>
        <taxon>metagenomes</taxon>
        <taxon>ecological metagenomes</taxon>
    </lineage>
</organism>
<keyword evidence="1" id="KW-0812">Transmembrane</keyword>
<gene>
    <name evidence="2" type="ORF">MNBD_GAMMA17-1098</name>
</gene>